<feature type="region of interest" description="Disordered" evidence="1">
    <location>
        <begin position="71"/>
        <end position="125"/>
    </location>
</feature>
<dbReference type="EMBL" id="CP001344">
    <property type="protein sequence ID" value="ACL44459.1"/>
    <property type="molecule type" value="Genomic_DNA"/>
</dbReference>
<dbReference type="OrthoDB" id="9763644at2"/>
<feature type="compositionally biased region" description="Basic and acidic residues" evidence="1">
    <location>
        <begin position="74"/>
        <end position="85"/>
    </location>
</feature>
<reference evidence="3" key="1">
    <citation type="submission" date="2009-01" db="EMBL/GenBank/DDBJ databases">
        <title>Complete sequence of chromosome Cyanothece sp. PCC 7425.</title>
        <authorList>
            <consortium name="US DOE Joint Genome Institute"/>
            <person name="Lucas S."/>
            <person name="Copeland A."/>
            <person name="Lapidus A."/>
            <person name="Glavina del Rio T."/>
            <person name="Dalin E."/>
            <person name="Tice H."/>
            <person name="Bruce D."/>
            <person name="Goodwin L."/>
            <person name="Pitluck S."/>
            <person name="Sims D."/>
            <person name="Meineke L."/>
            <person name="Brettin T."/>
            <person name="Detter J.C."/>
            <person name="Han C."/>
            <person name="Larimer F."/>
            <person name="Land M."/>
            <person name="Hauser L."/>
            <person name="Kyrpides N."/>
            <person name="Ovchinnikova G."/>
            <person name="Liberton M."/>
            <person name="Stoeckel J."/>
            <person name="Banerjee A."/>
            <person name="Singh A."/>
            <person name="Page L."/>
            <person name="Sato H."/>
            <person name="Zhao L."/>
            <person name="Sherman L."/>
            <person name="Pakrasi H."/>
            <person name="Richardson P."/>
        </authorList>
    </citation>
    <scope>NUCLEOTIDE SEQUENCE</scope>
    <source>
        <strain evidence="3">PCC 7425</strain>
    </source>
</reference>
<feature type="region of interest" description="Disordered" evidence="1">
    <location>
        <begin position="1005"/>
        <end position="1026"/>
    </location>
</feature>
<dbReference type="KEGG" id="cyn:Cyan7425_2096"/>
<name>B8HUB4_CYAP4</name>
<accession>B8HUB4</accession>
<dbReference type="AlphaFoldDB" id="B8HUB4"/>
<dbReference type="Pfam" id="PF06048">
    <property type="entry name" value="DUF927"/>
    <property type="match status" value="1"/>
</dbReference>
<dbReference type="CDD" id="cd00188">
    <property type="entry name" value="TOPRIM"/>
    <property type="match status" value="1"/>
</dbReference>
<evidence type="ECO:0000256" key="1">
    <source>
        <dbReference type="SAM" id="MobiDB-lite"/>
    </source>
</evidence>
<feature type="region of interest" description="Disordered" evidence="1">
    <location>
        <begin position="159"/>
        <end position="187"/>
    </location>
</feature>
<dbReference type="eggNOG" id="COG5545">
    <property type="taxonomic scope" value="Bacteria"/>
</dbReference>
<protein>
    <recommendedName>
        <fullName evidence="2">DUF927 domain-containing protein</fullName>
    </recommendedName>
</protein>
<feature type="domain" description="DUF927" evidence="2">
    <location>
        <begin position="367"/>
        <end position="641"/>
    </location>
</feature>
<sequence length="1051" mass="116895">MGLNLFKTFSRNTTIMEHFDYNIDLSPQSSSELESKGVEVSNDNPCPLCGKTDWCFHISDLAIVCGRTESPPNDYERRGTAKDGRGIYAKTGSPRPRHPGDRASQIWGKPKTDSPQWQPTGKKDGDEFEQIIEYPYPDPITGEPLGKVVRTQWSDRRAVYGKRGQTKQTKEIRPWHKAKKPHPDSHPELKDWWAEGKGRDSWPLVYRQGEAANAKTVFVVGGEQAVETARSLGLTAICQQGGEARITPLVLFLEDSHPDLVVIWPDYDQAGRTSAKKLQTECKKLDIRAIILHPQSIWPEMPQKGDVHDFVYKSGLTTEEMQQAIEREVVRQVAAFEQKTSAKSDQEIRVRTVLKGENDGFETTPEEGLMYFKIEYDEKTKITTKVRIPVGNHLAARGYANSLDQDNASLVLEFKTQHRQIRSWTMPRRLLGGDVSNLLGELAARGYDFCFDMKKELAKYLTELNSKIDKTYTLCDTTGWINGSFVLPNQTIGDQALRYLDIQPLKDCPLEIKGTVESWQQSVGKKVEKNSRLIFAVGVALAAPLMYLLEVESGGFHLIGQTSQGKTTTLNVAVSVVGLKKPSTWNTTVNGLEAVAAAHNHLVLPLDEISQADPRDVGKTAYLLGNGQGKQRMGRDLNGRKSKQWQLLVLSTGEVGLEACFKQAGIVQKGGQEVRLPDIPAVPSGSQLGVFEEIHGAKNAATFVNQLEADCHENRGAIFISYMEKLVAAQADSNWLPAQRRRHRAIVDTLMDGINEAAVGRVARRFALVQLALEIAQGYSVLLFPTEQLAWAVKTMFVDWLNLRGGTGSVEVKQVMERIEATFVKHEFSDRIRDLDNPPVDQDGKPRPVRDLLAYRKAISREETEFWVPPSVFKELTQGANKDQLIAEMKKEGWLICFDPDGKASTVQRVENKPTRVYIFSHFWRATNDTPSPFPTYSKNGVTGVTGVTSSQNVDTEGISAVTPTDTPEKPGCNGCNTIQPDKNSVTPVTPGDFGCNITLDSQNPLPEQLPQSVTPVTPVTPGKGEREGLTVQTEAVPTQMLLDKEGWEDY</sequence>
<organism evidence="3">
    <name type="scientific">Cyanothece sp. (strain PCC 7425 / ATCC 29141)</name>
    <dbReference type="NCBI Taxonomy" id="395961"/>
    <lineage>
        <taxon>Bacteria</taxon>
        <taxon>Bacillati</taxon>
        <taxon>Cyanobacteriota</taxon>
        <taxon>Cyanophyceae</taxon>
        <taxon>Gomontiellales</taxon>
        <taxon>Cyanothecaceae</taxon>
        <taxon>Cyanothece</taxon>
    </lineage>
</organism>
<dbReference type="HOGENOM" id="CLU_005630_3_2_3"/>
<proteinExistence type="predicted"/>
<dbReference type="STRING" id="395961.Cyan7425_2096"/>
<gene>
    <name evidence="3" type="ordered locus">Cyan7425_2096</name>
</gene>
<dbReference type="eggNOG" id="COG5519">
    <property type="taxonomic scope" value="Bacteria"/>
</dbReference>
<evidence type="ECO:0000313" key="3">
    <source>
        <dbReference type="EMBL" id="ACL44459.1"/>
    </source>
</evidence>
<evidence type="ECO:0000259" key="2">
    <source>
        <dbReference type="Pfam" id="PF06048"/>
    </source>
</evidence>
<dbReference type="InterPro" id="IPR009270">
    <property type="entry name" value="DUF927"/>
</dbReference>